<feature type="compositionally biased region" description="Polar residues" evidence="5">
    <location>
        <begin position="229"/>
        <end position="248"/>
    </location>
</feature>
<dbReference type="OrthoDB" id="7318948at2759"/>
<evidence type="ECO:0000313" key="8">
    <source>
        <dbReference type="Proteomes" id="UP000499080"/>
    </source>
</evidence>
<organism evidence="7 8">
    <name type="scientific">Araneus ventricosus</name>
    <name type="common">Orbweaver spider</name>
    <name type="synonym">Epeira ventricosa</name>
    <dbReference type="NCBI Taxonomy" id="182803"/>
    <lineage>
        <taxon>Eukaryota</taxon>
        <taxon>Metazoa</taxon>
        <taxon>Ecdysozoa</taxon>
        <taxon>Arthropoda</taxon>
        <taxon>Chelicerata</taxon>
        <taxon>Arachnida</taxon>
        <taxon>Araneae</taxon>
        <taxon>Araneomorphae</taxon>
        <taxon>Entelegynae</taxon>
        <taxon>Araneoidea</taxon>
        <taxon>Araneidae</taxon>
        <taxon>Araneus</taxon>
    </lineage>
</organism>
<dbReference type="PANTHER" id="PTHR10253">
    <property type="entry name" value="POLYCOMB PROTEIN"/>
    <property type="match status" value="1"/>
</dbReference>
<dbReference type="EMBL" id="BGPR01006443">
    <property type="protein sequence ID" value="GBN19066.1"/>
    <property type="molecule type" value="Genomic_DNA"/>
</dbReference>
<dbReference type="SUPFAM" id="SSF56672">
    <property type="entry name" value="DNA/RNA polymerases"/>
    <property type="match status" value="1"/>
</dbReference>
<keyword evidence="4" id="KW-0804">Transcription</keyword>
<dbReference type="InterPro" id="IPR015943">
    <property type="entry name" value="WD40/YVTN_repeat-like_dom_sf"/>
</dbReference>
<proteinExistence type="predicted"/>
<keyword evidence="3" id="KW-0805">Transcription regulation</keyword>
<sequence length="351" mass="40447">MSQPEGFVVEADKVCRLKRAIYGLHQSGRQWFLEMDNVLKELNFLKLEWCNCVYMYKNKLMLLLYVDDIILFAKNRKDLELGIYLLKRHFELKVLGKTKKLLGIEFMEVDGKLFIHQNSYIDKICNLYSKFKFPISSLPIPKGQVLSKLDSPCTKPEVEEMSNLPYRNLLGSLAFIAGRTRSDIMYAVNLLSQFQSNPGIKHWQSLLKLLGYLQSTRNYRLDLSKDETSSIGSASTFDNASRSDTPTNRGRRKGKGGRWKFKNCKLAYKCTTYIKEDHGQPLFGVQFNPYLKDGQNVFATVGSNRVTIYECTEESFKLIQAYADPDVSFGINISPFQVVLFQYFFNCSFSL</sequence>
<dbReference type="GO" id="GO:0071897">
    <property type="term" value="P:DNA biosynthetic process"/>
    <property type="evidence" value="ECO:0007669"/>
    <property type="project" value="UniProtKB-ARBA"/>
</dbReference>
<protein>
    <submittedName>
        <fullName evidence="7">Retrovirus-related Pol polyprotein from transposon TNT 1-94</fullName>
    </submittedName>
</protein>
<evidence type="ECO:0000256" key="5">
    <source>
        <dbReference type="SAM" id="MobiDB-lite"/>
    </source>
</evidence>
<dbReference type="AlphaFoldDB" id="A0A4Y2LZZ2"/>
<accession>A0A4Y2LZZ2</accession>
<dbReference type="Gene3D" id="2.130.10.10">
    <property type="entry name" value="YVTN repeat-like/Quinoprotein amine dehydrogenase"/>
    <property type="match status" value="1"/>
</dbReference>
<dbReference type="Pfam" id="PF07727">
    <property type="entry name" value="RVT_2"/>
    <property type="match status" value="1"/>
</dbReference>
<evidence type="ECO:0000256" key="3">
    <source>
        <dbReference type="ARBA" id="ARBA00023015"/>
    </source>
</evidence>
<evidence type="ECO:0000259" key="6">
    <source>
        <dbReference type="Pfam" id="PF07727"/>
    </source>
</evidence>
<name>A0A4Y2LZZ2_ARAVE</name>
<feature type="domain" description="Reverse transcriptase Ty1/copia-type" evidence="6">
    <location>
        <begin position="1"/>
        <end position="126"/>
    </location>
</feature>
<dbReference type="InterPro" id="IPR043502">
    <property type="entry name" value="DNA/RNA_pol_sf"/>
</dbReference>
<dbReference type="Proteomes" id="UP000499080">
    <property type="component" value="Unassembled WGS sequence"/>
</dbReference>
<feature type="region of interest" description="Disordered" evidence="5">
    <location>
        <begin position="229"/>
        <end position="256"/>
    </location>
</feature>
<evidence type="ECO:0000256" key="2">
    <source>
        <dbReference type="ARBA" id="ARBA00022737"/>
    </source>
</evidence>
<gene>
    <name evidence="7" type="primary">POLX_2258</name>
    <name evidence="7" type="ORF">AVEN_73132_1</name>
</gene>
<evidence type="ECO:0000256" key="4">
    <source>
        <dbReference type="ARBA" id="ARBA00023163"/>
    </source>
</evidence>
<dbReference type="InterPro" id="IPR051243">
    <property type="entry name" value="PcG_WD-repeat"/>
</dbReference>
<reference evidence="7 8" key="1">
    <citation type="journal article" date="2019" name="Sci. Rep.">
        <title>Orb-weaving spider Araneus ventricosus genome elucidates the spidroin gene catalogue.</title>
        <authorList>
            <person name="Kono N."/>
            <person name="Nakamura H."/>
            <person name="Ohtoshi R."/>
            <person name="Moran D.A.P."/>
            <person name="Shinohara A."/>
            <person name="Yoshida Y."/>
            <person name="Fujiwara M."/>
            <person name="Mori M."/>
            <person name="Tomita M."/>
            <person name="Arakawa K."/>
        </authorList>
    </citation>
    <scope>NUCLEOTIDE SEQUENCE [LARGE SCALE GENOMIC DNA]</scope>
</reference>
<dbReference type="InterPro" id="IPR013103">
    <property type="entry name" value="RVT_2"/>
</dbReference>
<keyword evidence="1" id="KW-0853">WD repeat</keyword>
<evidence type="ECO:0000256" key="1">
    <source>
        <dbReference type="ARBA" id="ARBA00022574"/>
    </source>
</evidence>
<keyword evidence="8" id="KW-1185">Reference proteome</keyword>
<keyword evidence="2" id="KW-0677">Repeat</keyword>
<evidence type="ECO:0000313" key="7">
    <source>
        <dbReference type="EMBL" id="GBN19066.1"/>
    </source>
</evidence>
<comment type="caution">
    <text evidence="7">The sequence shown here is derived from an EMBL/GenBank/DDBJ whole genome shotgun (WGS) entry which is preliminary data.</text>
</comment>